<evidence type="ECO:0000256" key="1">
    <source>
        <dbReference type="SAM" id="MobiDB-lite"/>
    </source>
</evidence>
<dbReference type="GO" id="GO:0004016">
    <property type="term" value="F:adenylate cyclase activity"/>
    <property type="evidence" value="ECO:0007669"/>
    <property type="project" value="UniProtKB-ARBA"/>
</dbReference>
<proteinExistence type="predicted"/>
<dbReference type="SMART" id="SM00044">
    <property type="entry name" value="CYCc"/>
    <property type="match status" value="1"/>
</dbReference>
<feature type="compositionally biased region" description="Basic and acidic residues" evidence="1">
    <location>
        <begin position="1"/>
        <end position="11"/>
    </location>
</feature>
<dbReference type="Gene3D" id="3.30.70.1230">
    <property type="entry name" value="Nucleotide cyclase"/>
    <property type="match status" value="1"/>
</dbReference>
<dbReference type="EMBL" id="FUWJ01000008">
    <property type="protein sequence ID" value="SKA28469.1"/>
    <property type="molecule type" value="Genomic_DNA"/>
</dbReference>
<dbReference type="Proteomes" id="UP000190092">
    <property type="component" value="Unassembled WGS sequence"/>
</dbReference>
<name>A0A1T4SJT6_9HYPH</name>
<dbReference type="PANTHER" id="PTHR43081:SF1">
    <property type="entry name" value="ADENYLATE CYCLASE, TERMINAL-DIFFERENTIATION SPECIFIC"/>
    <property type="match status" value="1"/>
</dbReference>
<sequence length="489" mass="53466">MCSESCAKEPTVESNWEPGTMRKGTERSSNSDTIRQGLRRGVSVGRAVNEFLGRVRGWIRTASGLGSHDEEPDLSVSDRERRHERRSAWLRLAVLVILTLNLMLGEHSGNILVHANVLGGYALASAVALALSLSRRGLAWTGAAFVVVDALAIVALFHEHLFGSATALNPDHALTTTTFAIAFVLLNHVALRLRASLILLYAGLVLAGWISLLIVKGVIENRWNSPASAVLATDAALATAFAFAAFVTFLIIQEHGAWLTSALKLERRRLSLSRFFSPGIVAELQSGSVDLERRTAAVMFVDLRSFTHFAETAKPTALSELLVDYRTHVAQAVFDWGGTVDKFIGDGVMAVFGHPWAKPDDGERAIRCALQLSQSLIRWKRQRREEAKPALDAAIGLHIGLVTAGVLESGQHYEFTVVGDAVNVAQRLERLAKELDAVLVVSAAILERRLPSAEAVPWVWRDQVELQGREGVLKVAYLPRSSAWVWKSP</sequence>
<feature type="transmembrane region" description="Helical" evidence="2">
    <location>
        <begin position="172"/>
        <end position="191"/>
    </location>
</feature>
<dbReference type="PANTHER" id="PTHR43081">
    <property type="entry name" value="ADENYLATE CYCLASE, TERMINAL-DIFFERENTIATION SPECIFIC-RELATED"/>
    <property type="match status" value="1"/>
</dbReference>
<feature type="transmembrane region" description="Helical" evidence="2">
    <location>
        <begin position="198"/>
        <end position="219"/>
    </location>
</feature>
<reference evidence="5" key="1">
    <citation type="submission" date="2017-02" db="EMBL/GenBank/DDBJ databases">
        <authorList>
            <person name="Varghese N."/>
            <person name="Submissions S."/>
        </authorList>
    </citation>
    <scope>NUCLEOTIDE SEQUENCE [LARGE SCALE GENOMIC DNA]</scope>
    <source>
        <strain evidence="5">ATCC 27094</strain>
    </source>
</reference>
<evidence type="ECO:0000313" key="5">
    <source>
        <dbReference type="Proteomes" id="UP000190092"/>
    </source>
</evidence>
<protein>
    <submittedName>
        <fullName evidence="4">Adenylate cyclase</fullName>
    </submittedName>
</protein>
<feature type="domain" description="Guanylate cyclase" evidence="3">
    <location>
        <begin position="297"/>
        <end position="429"/>
    </location>
</feature>
<dbReference type="OrthoDB" id="9762462at2"/>
<accession>A0A1T4SJT6</accession>
<feature type="transmembrane region" description="Helical" evidence="2">
    <location>
        <begin position="111"/>
        <end position="131"/>
    </location>
</feature>
<dbReference type="AlphaFoldDB" id="A0A1T4SJT6"/>
<feature type="transmembrane region" description="Helical" evidence="2">
    <location>
        <begin position="231"/>
        <end position="252"/>
    </location>
</feature>
<keyword evidence="2" id="KW-0472">Membrane</keyword>
<dbReference type="SUPFAM" id="SSF55073">
    <property type="entry name" value="Nucleotide cyclase"/>
    <property type="match status" value="1"/>
</dbReference>
<feature type="region of interest" description="Disordered" evidence="1">
    <location>
        <begin position="1"/>
        <end position="36"/>
    </location>
</feature>
<dbReference type="GO" id="GO:0035556">
    <property type="term" value="P:intracellular signal transduction"/>
    <property type="evidence" value="ECO:0007669"/>
    <property type="project" value="InterPro"/>
</dbReference>
<feature type="transmembrane region" description="Helical" evidence="2">
    <location>
        <begin position="88"/>
        <end position="105"/>
    </location>
</feature>
<dbReference type="STRING" id="225324.SAMN02745126_04790"/>
<evidence type="ECO:0000313" key="4">
    <source>
        <dbReference type="EMBL" id="SKA28469.1"/>
    </source>
</evidence>
<dbReference type="GO" id="GO:0006171">
    <property type="term" value="P:cAMP biosynthetic process"/>
    <property type="evidence" value="ECO:0007669"/>
    <property type="project" value="TreeGrafter"/>
</dbReference>
<dbReference type="InterPro" id="IPR029787">
    <property type="entry name" value="Nucleotide_cyclase"/>
</dbReference>
<evidence type="ECO:0000259" key="3">
    <source>
        <dbReference type="PROSITE" id="PS50125"/>
    </source>
</evidence>
<dbReference type="PROSITE" id="PS50125">
    <property type="entry name" value="GUANYLATE_CYCLASE_2"/>
    <property type="match status" value="1"/>
</dbReference>
<dbReference type="InterPro" id="IPR001054">
    <property type="entry name" value="A/G_cyclase"/>
</dbReference>
<evidence type="ECO:0000256" key="2">
    <source>
        <dbReference type="SAM" id="Phobius"/>
    </source>
</evidence>
<dbReference type="InterPro" id="IPR050697">
    <property type="entry name" value="Adenylyl/Guanylyl_Cyclase_3/4"/>
</dbReference>
<dbReference type="Pfam" id="PF00211">
    <property type="entry name" value="Guanylate_cyc"/>
    <property type="match status" value="1"/>
</dbReference>
<keyword evidence="2" id="KW-0812">Transmembrane</keyword>
<gene>
    <name evidence="4" type="ORF">SAMN02745126_04790</name>
</gene>
<organism evidence="4 5">
    <name type="scientific">Enhydrobacter aerosaccus</name>
    <dbReference type="NCBI Taxonomy" id="225324"/>
    <lineage>
        <taxon>Bacteria</taxon>
        <taxon>Pseudomonadati</taxon>
        <taxon>Pseudomonadota</taxon>
        <taxon>Alphaproteobacteria</taxon>
        <taxon>Hyphomicrobiales</taxon>
        <taxon>Enhydrobacter</taxon>
    </lineage>
</organism>
<keyword evidence="5" id="KW-1185">Reference proteome</keyword>
<keyword evidence="2" id="KW-1133">Transmembrane helix</keyword>
<feature type="transmembrane region" description="Helical" evidence="2">
    <location>
        <begin position="138"/>
        <end position="157"/>
    </location>
</feature>
<dbReference type="CDD" id="cd07302">
    <property type="entry name" value="CHD"/>
    <property type="match status" value="1"/>
</dbReference>